<keyword evidence="2" id="KW-1185">Reference proteome</keyword>
<protein>
    <submittedName>
        <fullName evidence="1">Endonuclease III</fullName>
    </submittedName>
</protein>
<gene>
    <name evidence="1" type="ORF">EJF14_20097</name>
</gene>
<keyword evidence="1" id="KW-0378">Hydrolase</keyword>
<keyword evidence="1" id="KW-0540">Nuclease</keyword>
<name>A0ACD0WFP5_CLALS</name>
<accession>A0ACD0WFP5</accession>
<reference evidence="2" key="1">
    <citation type="journal article" date="2019" name="MBio">
        <title>Comparative genomics for the elucidation of multidrug resistance (MDR) in Candida lusitaniae.</title>
        <authorList>
            <person name="Kannan A."/>
            <person name="Asner S.A."/>
            <person name="Trachsel E."/>
            <person name="Kelly S."/>
            <person name="Parker J."/>
            <person name="Sanglard D."/>
        </authorList>
    </citation>
    <scope>NUCLEOTIDE SEQUENCE [LARGE SCALE GENOMIC DNA]</scope>
    <source>
        <strain evidence="2">P1</strain>
    </source>
</reference>
<dbReference type="Proteomes" id="UP000326582">
    <property type="component" value="Chromosome 2"/>
</dbReference>
<evidence type="ECO:0000313" key="1">
    <source>
        <dbReference type="EMBL" id="QFZ26201.1"/>
    </source>
</evidence>
<sequence>MPSKRSLIAEERPKRVRRSPRLVLDAETLKTEPEIKIESSLDTPLKEVFSDKSVTTTSFKHEVDDAKVKVEIEAAVSGNTDTCASPETESKSNVFQCVSPSDILPGQPKNWNLIYNEVVKMRALIVTPVDTMGCERIPETIAPGLIRRDPRAYRFRLLVSLMLSSQTKDEVTYVAVENLNNFYKTKGFEGLCIEAILKSTEAEIDFCIQKVGFHRRKAVYIKKASELLNEKFNADIPKNIKDTISLPGVGPKMGHLLLQAGWRINSGIGVDVHLHRLAQMWGWVPKSDKPESTRLALEDWLPKKYWSDINPLLVGFGQTVCVPNAGNCDVCTLAAGLCSKANKKLSNAAVTEARLAKLAKQRGDISGLIKLKHELQILKKDSNV</sequence>
<organism evidence="1 2">
    <name type="scientific">Clavispora lusitaniae</name>
    <name type="common">Candida lusitaniae</name>
    <dbReference type="NCBI Taxonomy" id="36911"/>
    <lineage>
        <taxon>Eukaryota</taxon>
        <taxon>Fungi</taxon>
        <taxon>Dikarya</taxon>
        <taxon>Ascomycota</taxon>
        <taxon>Saccharomycotina</taxon>
        <taxon>Pichiomycetes</taxon>
        <taxon>Metschnikowiaceae</taxon>
        <taxon>Clavispora</taxon>
    </lineage>
</organism>
<proteinExistence type="predicted"/>
<dbReference type="EMBL" id="CP038485">
    <property type="protein sequence ID" value="QFZ26201.1"/>
    <property type="molecule type" value="Genomic_DNA"/>
</dbReference>
<evidence type="ECO:0000313" key="2">
    <source>
        <dbReference type="Proteomes" id="UP000326582"/>
    </source>
</evidence>
<keyword evidence="1" id="KW-0255">Endonuclease</keyword>